<keyword evidence="2" id="KW-1185">Reference proteome</keyword>
<dbReference type="EMBL" id="JBHRZI010000057">
    <property type="protein sequence ID" value="MFC3898823.1"/>
    <property type="molecule type" value="Genomic_DNA"/>
</dbReference>
<organism evidence="1 2">
    <name type="scientific">Lentzea rhizosphaerae</name>
    <dbReference type="NCBI Taxonomy" id="2041025"/>
    <lineage>
        <taxon>Bacteria</taxon>
        <taxon>Bacillati</taxon>
        <taxon>Actinomycetota</taxon>
        <taxon>Actinomycetes</taxon>
        <taxon>Pseudonocardiales</taxon>
        <taxon>Pseudonocardiaceae</taxon>
        <taxon>Lentzea</taxon>
    </lineage>
</organism>
<proteinExistence type="predicted"/>
<dbReference type="Proteomes" id="UP001595690">
    <property type="component" value="Unassembled WGS sequence"/>
</dbReference>
<reference evidence="2" key="1">
    <citation type="journal article" date="2019" name="Int. J. Syst. Evol. Microbiol.">
        <title>The Global Catalogue of Microorganisms (GCM) 10K type strain sequencing project: providing services to taxonomists for standard genome sequencing and annotation.</title>
        <authorList>
            <consortium name="The Broad Institute Genomics Platform"/>
            <consortium name="The Broad Institute Genome Sequencing Center for Infectious Disease"/>
            <person name="Wu L."/>
            <person name="Ma J."/>
        </authorList>
    </citation>
    <scope>NUCLEOTIDE SEQUENCE [LARGE SCALE GENOMIC DNA]</scope>
    <source>
        <strain evidence="2">CGMCC 4.7405</strain>
    </source>
</reference>
<accession>A0ABV8CA17</accession>
<sequence length="412" mass="44763">MDDEFMPAPDPSELGLPDELPPIRLPDLATLAAQARTSDLLTKARRAATWLDGREVVVEDGGLSTADTAAAVKALGFSDSEFEMLWDLAEDLDFIELTDDEARPGDGLDEWPDGSDDDVVGLWDVAFEFVLAESVWYDGDLDPETDPDFGPAGPAMIFALFLAGGNGLSRNELSELVEGALTEELDEDLFKAVGDPVPALLERLRELGAVHIADDTVTLTPLALWGMRERYVALGVDIGVLPPVEQMTAADLLRAGASLSEEENADESRAWLALRTPEQAAQELISAASLGDAFERMFAVHLIRSNELGTESLWRSAMDVPELRPYAKTELAGEEVDIADAAWLLTDLVAATGEVENAFPPGAPPELVRDMFDAMWRLPHPEVWDALTMIGEEHPDKKIAKAARKAAFKARS</sequence>
<name>A0ABV8CA17_9PSEU</name>
<evidence type="ECO:0000313" key="2">
    <source>
        <dbReference type="Proteomes" id="UP001595690"/>
    </source>
</evidence>
<protein>
    <submittedName>
        <fullName evidence="1">Uncharacterized protein</fullName>
    </submittedName>
</protein>
<gene>
    <name evidence="1" type="ORF">ACFOWZ_45775</name>
</gene>
<comment type="caution">
    <text evidence="1">The sequence shown here is derived from an EMBL/GenBank/DDBJ whole genome shotgun (WGS) entry which is preliminary data.</text>
</comment>
<evidence type="ECO:0000313" key="1">
    <source>
        <dbReference type="EMBL" id="MFC3898823.1"/>
    </source>
</evidence>
<dbReference type="RefSeq" id="WP_382380619.1">
    <property type="nucleotide sequence ID" value="NZ_JBHRZI010000057.1"/>
</dbReference>